<keyword evidence="4 6" id="KW-0479">Metal-binding</keyword>
<dbReference type="PRINTS" id="PR00463">
    <property type="entry name" value="EP450I"/>
</dbReference>
<dbReference type="AlphaFoldDB" id="A0A6V8R1R3"/>
<dbReference type="Proteomes" id="UP000517252">
    <property type="component" value="Unassembled WGS sequence"/>
</dbReference>
<reference evidence="8 9" key="1">
    <citation type="submission" date="2020-07" db="EMBL/GenBank/DDBJ databases">
        <title>Trichoderma asperellum IC-1 whole genome shotgun sequence.</title>
        <authorList>
            <person name="Kanamasa S."/>
            <person name="Takahashi H."/>
        </authorList>
    </citation>
    <scope>NUCLEOTIDE SEQUENCE [LARGE SCALE GENOMIC DNA]</scope>
    <source>
        <strain evidence="8 9">IC-1</strain>
    </source>
</reference>
<dbReference type="PROSITE" id="PS00086">
    <property type="entry name" value="CYTOCHROME_P450"/>
    <property type="match status" value="1"/>
</dbReference>
<dbReference type="InterPro" id="IPR001128">
    <property type="entry name" value="Cyt_P450"/>
</dbReference>
<evidence type="ECO:0000256" key="1">
    <source>
        <dbReference type="ARBA" id="ARBA00001971"/>
    </source>
</evidence>
<dbReference type="OrthoDB" id="1470350at2759"/>
<evidence type="ECO:0000256" key="5">
    <source>
        <dbReference type="ARBA" id="ARBA00023004"/>
    </source>
</evidence>
<dbReference type="Gene3D" id="1.10.630.10">
    <property type="entry name" value="Cytochrome P450"/>
    <property type="match status" value="1"/>
</dbReference>
<dbReference type="InterPro" id="IPR036396">
    <property type="entry name" value="Cyt_P450_sf"/>
</dbReference>
<comment type="similarity">
    <text evidence="2 7">Belongs to the cytochrome P450 family.</text>
</comment>
<keyword evidence="7" id="KW-0560">Oxidoreductase</keyword>
<accession>A0A6V8R1R3</accession>
<dbReference type="PANTHER" id="PTHR24305:SF232">
    <property type="entry name" value="P450, PUTATIVE (EUROFUNG)-RELATED"/>
    <property type="match status" value="1"/>
</dbReference>
<dbReference type="InterPro" id="IPR002401">
    <property type="entry name" value="Cyt_P450_E_grp-I"/>
</dbReference>
<comment type="cofactor">
    <cofactor evidence="1 6">
        <name>heme</name>
        <dbReference type="ChEBI" id="CHEBI:30413"/>
    </cofactor>
</comment>
<evidence type="ECO:0000256" key="6">
    <source>
        <dbReference type="PIRSR" id="PIRSR602401-1"/>
    </source>
</evidence>
<protein>
    <submittedName>
        <fullName evidence="8">Cytochrome P450 monooxygenase TRI13</fullName>
    </submittedName>
</protein>
<dbReference type="GO" id="GO:0004497">
    <property type="term" value="F:monooxygenase activity"/>
    <property type="evidence" value="ECO:0007669"/>
    <property type="project" value="UniProtKB-KW"/>
</dbReference>
<keyword evidence="3 6" id="KW-0349">Heme</keyword>
<evidence type="ECO:0000256" key="3">
    <source>
        <dbReference type="ARBA" id="ARBA00022617"/>
    </source>
</evidence>
<evidence type="ECO:0000313" key="8">
    <source>
        <dbReference type="EMBL" id="GFP59004.1"/>
    </source>
</evidence>
<feature type="binding site" description="axial binding residue" evidence="6">
    <location>
        <position position="380"/>
    </location>
    <ligand>
        <name>heme</name>
        <dbReference type="ChEBI" id="CHEBI:30413"/>
    </ligand>
    <ligandPart>
        <name>Fe</name>
        <dbReference type="ChEBI" id="CHEBI:18248"/>
    </ligandPart>
</feature>
<dbReference type="GO" id="GO:0005506">
    <property type="term" value="F:iron ion binding"/>
    <property type="evidence" value="ECO:0007669"/>
    <property type="project" value="InterPro"/>
</dbReference>
<organism evidence="8 9">
    <name type="scientific">Trichoderma asperellum</name>
    <name type="common">Filamentous fungus</name>
    <dbReference type="NCBI Taxonomy" id="101201"/>
    <lineage>
        <taxon>Eukaryota</taxon>
        <taxon>Fungi</taxon>
        <taxon>Dikarya</taxon>
        <taxon>Ascomycota</taxon>
        <taxon>Pezizomycotina</taxon>
        <taxon>Sordariomycetes</taxon>
        <taxon>Hypocreomycetidae</taxon>
        <taxon>Hypocreales</taxon>
        <taxon>Hypocreaceae</taxon>
        <taxon>Trichoderma</taxon>
    </lineage>
</organism>
<dbReference type="PRINTS" id="PR00385">
    <property type="entry name" value="P450"/>
</dbReference>
<keyword evidence="7 8" id="KW-0503">Monooxygenase</keyword>
<dbReference type="Pfam" id="PF00067">
    <property type="entry name" value="p450"/>
    <property type="match status" value="2"/>
</dbReference>
<dbReference type="InterPro" id="IPR017972">
    <property type="entry name" value="Cyt_P450_CS"/>
</dbReference>
<evidence type="ECO:0000313" key="9">
    <source>
        <dbReference type="Proteomes" id="UP000517252"/>
    </source>
</evidence>
<evidence type="ECO:0000256" key="4">
    <source>
        <dbReference type="ARBA" id="ARBA00022723"/>
    </source>
</evidence>
<keyword evidence="5 6" id="KW-0408">Iron</keyword>
<sequence>MSVPFLNNVATYRVYENTIDLIDLWRQKLRLAPKHAFDVYKDVQYCTVDTIWAATFGSSLGISKSQADYLSNLDHIALPPDSKKAVAEIPEGEFPEGWHTLTTIVRSFEIPMNSPLGRHHHWFAIKFYPSYRRAMASRNRLIGSKIKQAWNTFGRGDAADEDKLRCAVDLVVQREVALAKKQGRTPDRESKFLFDEMAGFLQAGFETTSSTLNWGVKYLTQYQDVQKKLRASLRATHKAAFDKGEQPGAEEIAKARDVYLEAFIDEVMRHSGILSSNIRKATEDVEVLGYRIPKGTDLWMLTNGPSFHSPAFPIDEQKRSMTSREYKGDTERWSTHEDLEVFRPERWLKKESDQGSENGRITFDARAAPLQTFGAGIRGCFGKRLAYLEQRVIYTLMVWNFEFQSIPESMGDFGANDILTHTPKYVRVMLTEAK</sequence>
<comment type="caution">
    <text evidence="8">The sequence shown here is derived from an EMBL/GenBank/DDBJ whole genome shotgun (WGS) entry which is preliminary data.</text>
</comment>
<dbReference type="PANTHER" id="PTHR24305">
    <property type="entry name" value="CYTOCHROME P450"/>
    <property type="match status" value="1"/>
</dbReference>
<proteinExistence type="inferred from homology"/>
<gene>
    <name evidence="8" type="ORF">TASIC1_0012000700</name>
</gene>
<evidence type="ECO:0000256" key="7">
    <source>
        <dbReference type="RuleBase" id="RU000461"/>
    </source>
</evidence>
<dbReference type="InterPro" id="IPR050121">
    <property type="entry name" value="Cytochrome_P450_monoxygenase"/>
</dbReference>
<dbReference type="EMBL" id="BLZH01000012">
    <property type="protein sequence ID" value="GFP59004.1"/>
    <property type="molecule type" value="Genomic_DNA"/>
</dbReference>
<dbReference type="GO" id="GO:0020037">
    <property type="term" value="F:heme binding"/>
    <property type="evidence" value="ECO:0007669"/>
    <property type="project" value="InterPro"/>
</dbReference>
<dbReference type="GO" id="GO:0016705">
    <property type="term" value="F:oxidoreductase activity, acting on paired donors, with incorporation or reduction of molecular oxygen"/>
    <property type="evidence" value="ECO:0007669"/>
    <property type="project" value="InterPro"/>
</dbReference>
<dbReference type="SUPFAM" id="SSF48264">
    <property type="entry name" value="Cytochrome P450"/>
    <property type="match status" value="1"/>
</dbReference>
<evidence type="ECO:0000256" key="2">
    <source>
        <dbReference type="ARBA" id="ARBA00010617"/>
    </source>
</evidence>
<name>A0A6V8R1R3_TRIAP</name>